<dbReference type="Gene3D" id="2.130.10.10">
    <property type="entry name" value="YVTN repeat-like/Quinoprotein amine dehydrogenase"/>
    <property type="match status" value="2"/>
</dbReference>
<dbReference type="CDD" id="cd00082">
    <property type="entry name" value="HisKA"/>
    <property type="match status" value="1"/>
</dbReference>
<dbReference type="EMBL" id="JAKJSC010000001">
    <property type="protein sequence ID" value="MDE5417372.1"/>
    <property type="molecule type" value="Genomic_DNA"/>
</dbReference>
<dbReference type="PROSITE" id="PS50110">
    <property type="entry name" value="RESPONSE_REGULATORY"/>
    <property type="match status" value="1"/>
</dbReference>
<evidence type="ECO:0000313" key="14">
    <source>
        <dbReference type="Proteomes" id="UP001528920"/>
    </source>
</evidence>
<dbReference type="SMART" id="SM00387">
    <property type="entry name" value="HATPase_c"/>
    <property type="match status" value="1"/>
</dbReference>
<dbReference type="InterPro" id="IPR036097">
    <property type="entry name" value="HisK_dim/P_sf"/>
</dbReference>
<evidence type="ECO:0000256" key="8">
    <source>
        <dbReference type="SAM" id="Phobius"/>
    </source>
</evidence>
<dbReference type="SUPFAM" id="SSF55874">
    <property type="entry name" value="ATPase domain of HSP90 chaperone/DNA topoisomerase II/histidine kinase"/>
    <property type="match status" value="1"/>
</dbReference>
<gene>
    <name evidence="13" type="ORF">L3049_05065</name>
</gene>
<dbReference type="InterPro" id="IPR018060">
    <property type="entry name" value="HTH_AraC"/>
</dbReference>
<evidence type="ECO:0000259" key="10">
    <source>
        <dbReference type="PROSITE" id="PS01124"/>
    </source>
</evidence>
<accession>A0ABT5VRE8</accession>
<dbReference type="RefSeq" id="WP_275108711.1">
    <property type="nucleotide sequence ID" value="NZ_JAKJSC010000001.1"/>
</dbReference>
<dbReference type="InterPro" id="IPR001789">
    <property type="entry name" value="Sig_transdc_resp-reg_receiver"/>
</dbReference>
<feature type="signal peptide" evidence="9">
    <location>
        <begin position="1"/>
        <end position="19"/>
    </location>
</feature>
<dbReference type="Pfam" id="PF00512">
    <property type="entry name" value="HisKA"/>
    <property type="match status" value="1"/>
</dbReference>
<dbReference type="SMART" id="SM00342">
    <property type="entry name" value="HTH_ARAC"/>
    <property type="match status" value="1"/>
</dbReference>
<dbReference type="InterPro" id="IPR011006">
    <property type="entry name" value="CheY-like_superfamily"/>
</dbReference>
<dbReference type="SUPFAM" id="SSF46689">
    <property type="entry name" value="Homeodomain-like"/>
    <property type="match status" value="1"/>
</dbReference>
<dbReference type="Gene3D" id="3.30.565.10">
    <property type="entry name" value="Histidine kinase-like ATPase, C-terminal domain"/>
    <property type="match status" value="1"/>
</dbReference>
<feature type="domain" description="Response regulatory" evidence="12">
    <location>
        <begin position="1088"/>
        <end position="1203"/>
    </location>
</feature>
<dbReference type="Pfam" id="PF12833">
    <property type="entry name" value="HTH_18"/>
    <property type="match status" value="1"/>
</dbReference>
<dbReference type="Pfam" id="PF07495">
    <property type="entry name" value="Y_Y_Y"/>
    <property type="match status" value="1"/>
</dbReference>
<dbReference type="InterPro" id="IPR013783">
    <property type="entry name" value="Ig-like_fold"/>
</dbReference>
<dbReference type="Pfam" id="PF00072">
    <property type="entry name" value="Response_reg"/>
    <property type="match status" value="1"/>
</dbReference>
<keyword evidence="6" id="KW-0804">Transcription</keyword>
<dbReference type="SUPFAM" id="SSF52172">
    <property type="entry name" value="CheY-like"/>
    <property type="match status" value="1"/>
</dbReference>
<feature type="domain" description="HTH araC/xylS-type" evidence="10">
    <location>
        <begin position="1235"/>
        <end position="1333"/>
    </location>
</feature>
<evidence type="ECO:0000256" key="4">
    <source>
        <dbReference type="ARBA" id="ARBA00023015"/>
    </source>
</evidence>
<dbReference type="GO" id="GO:0005524">
    <property type="term" value="F:ATP binding"/>
    <property type="evidence" value="ECO:0007669"/>
    <property type="project" value="UniProtKB-KW"/>
</dbReference>
<dbReference type="Pfam" id="PF07494">
    <property type="entry name" value="Reg_prop"/>
    <property type="match status" value="4"/>
</dbReference>
<dbReference type="Proteomes" id="UP001528920">
    <property type="component" value="Unassembled WGS sequence"/>
</dbReference>
<feature type="modified residue" description="4-aspartylphosphate" evidence="7">
    <location>
        <position position="1136"/>
    </location>
</feature>
<feature type="transmembrane region" description="Helical" evidence="8">
    <location>
        <begin position="774"/>
        <end position="794"/>
    </location>
</feature>
<evidence type="ECO:0000256" key="3">
    <source>
        <dbReference type="ARBA" id="ARBA00022553"/>
    </source>
</evidence>
<name>A0ABT5VRE8_9BACT</name>
<protein>
    <recommendedName>
        <fullName evidence="2">histidine kinase</fullName>
        <ecNumber evidence="2">2.7.13.3</ecNumber>
    </recommendedName>
</protein>
<dbReference type="InterPro" id="IPR003661">
    <property type="entry name" value="HisK_dim/P_dom"/>
</dbReference>
<dbReference type="PROSITE" id="PS01124">
    <property type="entry name" value="HTH_ARAC_FAMILY_2"/>
    <property type="match status" value="1"/>
</dbReference>
<evidence type="ECO:0000256" key="6">
    <source>
        <dbReference type="ARBA" id="ARBA00023163"/>
    </source>
</evidence>
<evidence type="ECO:0000313" key="13">
    <source>
        <dbReference type="EMBL" id="MDE5417372.1"/>
    </source>
</evidence>
<evidence type="ECO:0000259" key="12">
    <source>
        <dbReference type="PROSITE" id="PS50110"/>
    </source>
</evidence>
<evidence type="ECO:0000256" key="9">
    <source>
        <dbReference type="SAM" id="SignalP"/>
    </source>
</evidence>
<dbReference type="InterPro" id="IPR004358">
    <property type="entry name" value="Sig_transdc_His_kin-like_C"/>
</dbReference>
<dbReference type="SMART" id="SM00448">
    <property type="entry name" value="REC"/>
    <property type="match status" value="1"/>
</dbReference>
<evidence type="ECO:0000256" key="5">
    <source>
        <dbReference type="ARBA" id="ARBA00023125"/>
    </source>
</evidence>
<dbReference type="InterPro" id="IPR036890">
    <property type="entry name" value="HATPase_C_sf"/>
</dbReference>
<evidence type="ECO:0000256" key="2">
    <source>
        <dbReference type="ARBA" id="ARBA00012438"/>
    </source>
</evidence>
<keyword evidence="3 7" id="KW-0597">Phosphoprotein</keyword>
<reference evidence="13 14" key="1">
    <citation type="submission" date="2022-01" db="EMBL/GenBank/DDBJ databases">
        <title>Labilibaculum sp. nov, a marine bacterium isolated from Antarctica.</title>
        <authorList>
            <person name="Dai W."/>
        </authorList>
    </citation>
    <scope>NUCLEOTIDE SEQUENCE [LARGE SCALE GENOMIC DNA]</scope>
    <source>
        <strain evidence="13 14">DW002</strain>
    </source>
</reference>
<dbReference type="PANTHER" id="PTHR43547:SF2">
    <property type="entry name" value="HYBRID SIGNAL TRANSDUCTION HISTIDINE KINASE C"/>
    <property type="match status" value="1"/>
</dbReference>
<feature type="chain" id="PRO_5046664925" description="histidine kinase" evidence="9">
    <location>
        <begin position="20"/>
        <end position="1333"/>
    </location>
</feature>
<dbReference type="EC" id="2.7.13.3" evidence="2"/>
<dbReference type="Pfam" id="PF02518">
    <property type="entry name" value="HATPase_c"/>
    <property type="match status" value="1"/>
</dbReference>
<dbReference type="Gene3D" id="3.40.50.2300">
    <property type="match status" value="1"/>
</dbReference>
<evidence type="ECO:0000259" key="11">
    <source>
        <dbReference type="PROSITE" id="PS50109"/>
    </source>
</evidence>
<dbReference type="PRINTS" id="PR00344">
    <property type="entry name" value="BCTRLSENSOR"/>
</dbReference>
<dbReference type="PANTHER" id="PTHR43547">
    <property type="entry name" value="TWO-COMPONENT HISTIDINE KINASE"/>
    <property type="match status" value="1"/>
</dbReference>
<keyword evidence="8" id="KW-0472">Membrane</keyword>
<evidence type="ECO:0000256" key="1">
    <source>
        <dbReference type="ARBA" id="ARBA00000085"/>
    </source>
</evidence>
<keyword evidence="4" id="KW-0805">Transcription regulation</keyword>
<keyword evidence="9" id="KW-0732">Signal</keyword>
<dbReference type="Gene3D" id="2.60.40.10">
    <property type="entry name" value="Immunoglobulins"/>
    <property type="match status" value="1"/>
</dbReference>
<dbReference type="InterPro" id="IPR005467">
    <property type="entry name" value="His_kinase_dom"/>
</dbReference>
<dbReference type="InterPro" id="IPR015943">
    <property type="entry name" value="WD40/YVTN_repeat-like_dom_sf"/>
</dbReference>
<keyword evidence="8" id="KW-0812">Transmembrane</keyword>
<evidence type="ECO:0000256" key="7">
    <source>
        <dbReference type="PROSITE-ProRule" id="PRU00169"/>
    </source>
</evidence>
<dbReference type="SUPFAM" id="SSF47384">
    <property type="entry name" value="Homodimeric domain of signal transducing histidine kinase"/>
    <property type="match status" value="1"/>
</dbReference>
<keyword evidence="14" id="KW-1185">Reference proteome</keyword>
<keyword evidence="8" id="KW-1133">Transmembrane helix</keyword>
<proteinExistence type="predicted"/>
<dbReference type="PROSITE" id="PS50109">
    <property type="entry name" value="HIS_KIN"/>
    <property type="match status" value="1"/>
</dbReference>
<sequence length="1333" mass="153729">MLRLFFCFAFLSIFLSAHCDELRFEHYSNERGLSHNSVRSILQDKNGFLWFGTFGGVNRFDGVDFKAFTSDIYNPNYLQDDDITQLVADDSENIWIGTSNGLTRFHLPTSKFKTFHPDSNQNNQICGNKIRALFIDRNKRVWVGTKHKGLCYYDDEEKIFHKVELDNVEYIRSITQTKDNKIWVGTYENGIYSFEIDDSGMVTNLVHVEMKNKDQESLNSPVYFLYEDHKFDVFAGTRGGLYKLNKLKGEFELLEQKDVAIDFFRCITRGPDDFYWVGTTNGLIKCSLIEDIALNSYERYDTDLSYNKSLTNNYISCLYFDAAGVLWIGTENGVEKYDPFDNQFKMTRIKGVLGNRIPIVSSFGQTYDNNILIGTHANGIYLKKSNEIRLVSAKDLRIVSIYSADGKTFYCGLWDGRVLKFDYLNSKMEILEVGFNDIPVFSILKISKDRLLIGSNGEGLIEYNIRSKKYNQVKPEVLGNQDINKIVQNYSGVIWLATENGIFRYNSKTKSLKNYNYNENGDQGLSNDKIKDIIIDVKGKVWASTRHGLNYYDPLIDEFVTVSEPQELKDIWITDMAVDSTGQMWLNMNFNQIAKYNPIEKDLRVFSVNNGVRSNIYNKRGFLFSNKSQICLGGENSFISFKPYLLKENNYSPAPLISDFRVKNTPVLPGDTINGQVILTEDLNYSKKVDLNYDNRMFSISFSSCSYVNEIQNKFQYMLQGFDKEWIDATSSSKTVQYTNLYPNKYLFKIRTINSNGYWSDTSSYQINILPPFWLTYKAFMLFFILIVIVIYLVRKQLKNRYDLKQELLLEKVKRERDENLTNEKLRFFTNISHELRTPISLILGPAKQLIEEGEGTDYQKSRVNLILQNSSRLLYLVNQLLDFRKAQTGELQLKVSKTDILLYTRNTFHSFESFAKDKKISFNLVSEEESIKGWIDRDKYDKILYNLLSNAIKFTPKYGNVDLYVGIKEFKPKRLVIEVSDDGIGIPLESQKKIFSRFYQAANSMEDNTGSGIGLSLVNSLVKLHKATIDVQSIPDKGSVFGLEIPIEREYYKDSEVFDYESKPIEPVNLNHIETKKTVQSTHLKEKILVIEDNVELRKFAVEYLSDYFKVYEAENGEEGLKICRQVRPILCVADVMMPVMDGFQFCEELKSDETISHIPVVLLTALSDNENKIKGYKLGADAYLVKPFDPSLLKTRIDNIVKARVELKGKFSVDAESDVNVLTHSPVDEEFMTKLTVFIEEKLSEPELTASLLCDKMGMSSSKLYRKIKELTDLAPNEFIRTIRLKKSAQLLKGKRYNVSEVATMVGFNDPLYFSRCFKKQFGYPPSKLIK</sequence>
<dbReference type="SUPFAM" id="SSF63829">
    <property type="entry name" value="Calcium-dependent phosphotriesterase"/>
    <property type="match status" value="2"/>
</dbReference>
<dbReference type="InterPro" id="IPR011123">
    <property type="entry name" value="Y_Y_Y"/>
</dbReference>
<dbReference type="InterPro" id="IPR009057">
    <property type="entry name" value="Homeodomain-like_sf"/>
</dbReference>
<keyword evidence="5" id="KW-0238">DNA-binding</keyword>
<comment type="catalytic activity">
    <reaction evidence="1">
        <text>ATP + protein L-histidine = ADP + protein N-phospho-L-histidine.</text>
        <dbReference type="EC" id="2.7.13.3"/>
    </reaction>
</comment>
<comment type="caution">
    <text evidence="13">The sequence shown here is derived from an EMBL/GenBank/DDBJ whole genome shotgun (WGS) entry which is preliminary data.</text>
</comment>
<keyword evidence="13" id="KW-0547">Nucleotide-binding</keyword>
<keyword evidence="13" id="KW-0067">ATP-binding</keyword>
<dbReference type="InterPro" id="IPR018062">
    <property type="entry name" value="HTH_AraC-typ_CS"/>
</dbReference>
<dbReference type="SMART" id="SM00388">
    <property type="entry name" value="HisKA"/>
    <property type="match status" value="1"/>
</dbReference>
<organism evidence="13 14">
    <name type="scientific">Paralabilibaculum antarcticum</name>
    <dbReference type="NCBI Taxonomy" id="2912572"/>
    <lineage>
        <taxon>Bacteria</taxon>
        <taxon>Pseudomonadati</taxon>
        <taxon>Bacteroidota</taxon>
        <taxon>Bacteroidia</taxon>
        <taxon>Marinilabiliales</taxon>
        <taxon>Marinifilaceae</taxon>
        <taxon>Paralabilibaculum</taxon>
    </lineage>
</organism>
<dbReference type="InterPro" id="IPR003594">
    <property type="entry name" value="HATPase_dom"/>
</dbReference>
<feature type="domain" description="Histidine kinase" evidence="11">
    <location>
        <begin position="831"/>
        <end position="1050"/>
    </location>
</feature>
<dbReference type="Gene3D" id="1.10.10.60">
    <property type="entry name" value="Homeodomain-like"/>
    <property type="match status" value="1"/>
</dbReference>
<dbReference type="InterPro" id="IPR011110">
    <property type="entry name" value="Reg_prop"/>
</dbReference>
<dbReference type="PROSITE" id="PS00041">
    <property type="entry name" value="HTH_ARAC_FAMILY_1"/>
    <property type="match status" value="1"/>
</dbReference>
<dbReference type="Gene3D" id="1.10.287.130">
    <property type="match status" value="1"/>
</dbReference>